<dbReference type="EMBL" id="PYLO01000002">
    <property type="protein sequence ID" value="PST37509.1"/>
    <property type="molecule type" value="Genomic_DNA"/>
</dbReference>
<protein>
    <recommendedName>
        <fullName evidence="1">DUF4037 domain-containing protein</fullName>
    </recommendedName>
</protein>
<dbReference type="RefSeq" id="WP_107000631.1">
    <property type="nucleotide sequence ID" value="NZ_JAQDZI010000012.1"/>
</dbReference>
<sequence>MQGLELAKRYYEEVGRPMLEREFPELLPRLAAGLVGEGSECLGFDDAISQDHDFGAGFDLWLSAEDYNQYGKALQDAYDRLPGEFAGIPARLTSARGGGRVGVFEIEAFYSRFIGMEQPPRSLMRWLHLPEDKLAAVTGGAVFEDGLGEFSAVREELRKYYPEDVRIKKIAARAAKMAQSGQYNYGRCMRRGDTVAAMLALDEFVRQAISMVYLLNRTYMPYYKWMFRGMENFQILPEVAEKIRELSVMGDTSEMWKPPFPPGWNPYVNQLDPRVGRIEEICQAVVGELRKQGLTDSRDAFLEAHTWEIMKRIQDPELKKCHVMEG</sequence>
<dbReference type="Pfam" id="PF13228">
    <property type="entry name" value="DUF4037"/>
    <property type="match status" value="1"/>
</dbReference>
<proteinExistence type="predicted"/>
<reference evidence="2 3" key="1">
    <citation type="submission" date="2018-03" db="EMBL/GenBank/DDBJ databases">
        <title>Lachnoclostridium SNUG30386 gen.nov., sp.nov., isolated from human faeces.</title>
        <authorList>
            <person name="Seo B."/>
            <person name="Jeon K."/>
            <person name="Ko G."/>
        </authorList>
    </citation>
    <scope>NUCLEOTIDE SEQUENCE [LARGE SCALE GENOMIC DNA]</scope>
    <source>
        <strain evidence="2 3">SNUG30386</strain>
    </source>
</reference>
<comment type="caution">
    <text evidence="2">The sequence shown here is derived from an EMBL/GenBank/DDBJ whole genome shotgun (WGS) entry which is preliminary data.</text>
</comment>
<keyword evidence="3" id="KW-1185">Reference proteome</keyword>
<dbReference type="AlphaFoldDB" id="A0A2T3FQJ0"/>
<dbReference type="InterPro" id="IPR025117">
    <property type="entry name" value="DUF4037"/>
</dbReference>
<evidence type="ECO:0000259" key="1">
    <source>
        <dbReference type="Pfam" id="PF13228"/>
    </source>
</evidence>
<dbReference type="Proteomes" id="UP000241048">
    <property type="component" value="Unassembled WGS sequence"/>
</dbReference>
<feature type="domain" description="DUF4037" evidence="1">
    <location>
        <begin position="126"/>
        <end position="226"/>
    </location>
</feature>
<evidence type="ECO:0000313" key="2">
    <source>
        <dbReference type="EMBL" id="PST37509.1"/>
    </source>
</evidence>
<gene>
    <name evidence="2" type="ORF">C7U56_06275</name>
</gene>
<evidence type="ECO:0000313" key="3">
    <source>
        <dbReference type="Proteomes" id="UP000241048"/>
    </source>
</evidence>
<name>A0A2T3FQJ0_9CLOT</name>
<organism evidence="2 3">
    <name type="scientific">Clostridium fessum</name>
    <dbReference type="NCBI Taxonomy" id="2126740"/>
    <lineage>
        <taxon>Bacteria</taxon>
        <taxon>Bacillati</taxon>
        <taxon>Bacillota</taxon>
        <taxon>Clostridia</taxon>
        <taxon>Eubacteriales</taxon>
        <taxon>Clostridiaceae</taxon>
        <taxon>Clostridium</taxon>
    </lineage>
</organism>
<accession>A0A2T3FQJ0</accession>